<evidence type="ECO:0000313" key="5">
    <source>
        <dbReference type="Proteomes" id="UP000756132"/>
    </source>
</evidence>
<dbReference type="KEGG" id="ffu:CLAFUR5_14299"/>
<dbReference type="GO" id="GO:0016491">
    <property type="term" value="F:oxidoreductase activity"/>
    <property type="evidence" value="ECO:0007669"/>
    <property type="project" value="UniProtKB-KW"/>
</dbReference>
<dbReference type="PANTHER" id="PTHR43544:SF7">
    <property type="entry name" value="NADB-LER2"/>
    <property type="match status" value="1"/>
</dbReference>
<evidence type="ECO:0000256" key="2">
    <source>
        <dbReference type="ARBA" id="ARBA00022857"/>
    </source>
</evidence>
<accession>A0A9Q8PMK0</accession>
<dbReference type="Proteomes" id="UP000756132">
    <property type="component" value="Chromosome 13"/>
</dbReference>
<dbReference type="OrthoDB" id="9876299at2759"/>
<dbReference type="PRINTS" id="PR00081">
    <property type="entry name" value="GDHRDH"/>
</dbReference>
<dbReference type="InterPro" id="IPR051468">
    <property type="entry name" value="Fungal_SecMetab_SDRs"/>
</dbReference>
<dbReference type="GO" id="GO:0005737">
    <property type="term" value="C:cytoplasm"/>
    <property type="evidence" value="ECO:0007669"/>
    <property type="project" value="TreeGrafter"/>
</dbReference>
<organism evidence="4 5">
    <name type="scientific">Passalora fulva</name>
    <name type="common">Tomato leaf mold</name>
    <name type="synonym">Cladosporium fulvum</name>
    <dbReference type="NCBI Taxonomy" id="5499"/>
    <lineage>
        <taxon>Eukaryota</taxon>
        <taxon>Fungi</taxon>
        <taxon>Dikarya</taxon>
        <taxon>Ascomycota</taxon>
        <taxon>Pezizomycotina</taxon>
        <taxon>Dothideomycetes</taxon>
        <taxon>Dothideomycetidae</taxon>
        <taxon>Mycosphaerellales</taxon>
        <taxon>Mycosphaerellaceae</taxon>
        <taxon>Fulvia</taxon>
    </lineage>
</organism>
<dbReference type="Pfam" id="PF00106">
    <property type="entry name" value="adh_short"/>
    <property type="match status" value="1"/>
</dbReference>
<dbReference type="InterPro" id="IPR036291">
    <property type="entry name" value="NAD(P)-bd_dom_sf"/>
</dbReference>
<keyword evidence="2" id="KW-0521">NADP</keyword>
<keyword evidence="5" id="KW-1185">Reference proteome</keyword>
<dbReference type="PANTHER" id="PTHR43544">
    <property type="entry name" value="SHORT-CHAIN DEHYDROGENASE/REDUCTASE"/>
    <property type="match status" value="1"/>
</dbReference>
<dbReference type="SUPFAM" id="SSF51735">
    <property type="entry name" value="NAD(P)-binding Rossmann-fold domains"/>
    <property type="match status" value="1"/>
</dbReference>
<dbReference type="EMBL" id="CP090175">
    <property type="protein sequence ID" value="UJO25132.1"/>
    <property type="molecule type" value="Genomic_DNA"/>
</dbReference>
<dbReference type="GeneID" id="71994177"/>
<evidence type="ECO:0000313" key="4">
    <source>
        <dbReference type="EMBL" id="UJO25132.1"/>
    </source>
</evidence>
<keyword evidence="3" id="KW-0560">Oxidoreductase</keyword>
<comment type="similarity">
    <text evidence="1">Belongs to the short-chain dehydrogenases/reductases (SDR) family.</text>
</comment>
<dbReference type="AlphaFoldDB" id="A0A9Q8PMK0"/>
<protein>
    <submittedName>
        <fullName evidence="4">Norsolorinic acid ketoreductase nor1</fullName>
    </submittedName>
</protein>
<reference evidence="4" key="2">
    <citation type="journal article" date="2022" name="Microb. Genom.">
        <title>A chromosome-scale genome assembly of the tomato pathogen Cladosporium fulvum reveals a compartmentalized genome architecture and the presence of a dispensable chromosome.</title>
        <authorList>
            <person name="Zaccaron A.Z."/>
            <person name="Chen L.H."/>
            <person name="Samaras A."/>
            <person name="Stergiopoulos I."/>
        </authorList>
    </citation>
    <scope>NUCLEOTIDE SEQUENCE</scope>
    <source>
        <strain evidence="4">Race5_Kim</strain>
    </source>
</reference>
<evidence type="ECO:0000256" key="3">
    <source>
        <dbReference type="ARBA" id="ARBA00023002"/>
    </source>
</evidence>
<evidence type="ECO:0000256" key="1">
    <source>
        <dbReference type="ARBA" id="ARBA00006484"/>
    </source>
</evidence>
<gene>
    <name evidence="4" type="ORF">CLAFUR5_14299</name>
</gene>
<dbReference type="Gene3D" id="3.40.50.720">
    <property type="entry name" value="NAD(P)-binding Rossmann-like Domain"/>
    <property type="match status" value="1"/>
</dbReference>
<proteinExistence type="inferred from homology"/>
<name>A0A9Q8PMK0_PASFU</name>
<dbReference type="CDD" id="cd05325">
    <property type="entry name" value="carb_red_sniffer_like_SDR_c"/>
    <property type="match status" value="1"/>
</dbReference>
<dbReference type="InterPro" id="IPR002347">
    <property type="entry name" value="SDR_fam"/>
</dbReference>
<reference evidence="4" key="1">
    <citation type="submission" date="2021-12" db="EMBL/GenBank/DDBJ databases">
        <authorList>
            <person name="Zaccaron A."/>
            <person name="Stergiopoulos I."/>
        </authorList>
    </citation>
    <scope>NUCLEOTIDE SEQUENCE</scope>
    <source>
        <strain evidence="4">Race5_Kim</strain>
    </source>
</reference>
<sequence>MIQTRQISKCQASTTPSPLAIGHRPKESTNRTTYLVTGASRGIGEGLVASFLGRPDSTVIACVRNAATQSKALSELPHAEGSSLIVVKLDCAVETDPAAVVEELQSTHNIRHIDVVVANAAIAGAYGPTSTLPLDAVKEHMQINCYSVLLLFQATRPLLEQAAPGKAKFVFIGAPISTITQMEECARAPLGAYGLTKLAANYLVRKFHFENKWLMSFVIDPGHVQTDMGDSGARLMGRKEAPTTLQQSVDGIYLLQIDEATKEESSGQFLLHEDGSRLPW</sequence>
<dbReference type="RefSeq" id="XP_047769498.1">
    <property type="nucleotide sequence ID" value="XM_047913447.1"/>
</dbReference>